<evidence type="ECO:0000313" key="3">
    <source>
        <dbReference type="Proteomes" id="UP000054321"/>
    </source>
</evidence>
<organism evidence="2 3">
    <name type="scientific">Oidiodendron maius (strain Zn)</name>
    <dbReference type="NCBI Taxonomy" id="913774"/>
    <lineage>
        <taxon>Eukaryota</taxon>
        <taxon>Fungi</taxon>
        <taxon>Dikarya</taxon>
        <taxon>Ascomycota</taxon>
        <taxon>Pezizomycotina</taxon>
        <taxon>Leotiomycetes</taxon>
        <taxon>Leotiomycetes incertae sedis</taxon>
        <taxon>Myxotrichaceae</taxon>
        <taxon>Oidiodendron</taxon>
    </lineage>
</organism>
<dbReference type="PANTHER" id="PTHR34861">
    <property type="match status" value="1"/>
</dbReference>
<sequence length="323" mass="36482">MEQETANLAFDDLPLDATGPRGNAWGRFGPNDQLGTLNLLTPEVVTSAAKEIRTGIRISLDWPLNMPSYPSFNRDPFEQRLISRKPYHINDDVLIFNTQCSSQWDGFRHYANQKYKQFYQGHSQDEIESSDVLGIHVFTKSGGITGRGVLLDYRDWATCHSTEVRALESTPITVEDIEAMTRYYNIQFSKGDILFIRTGFTAAYNQLTNEERKALSNRPSPNFIGVEATEDMLRWLWDRQFAAVAGDAPSFERAPIRGTHANPDFNLHEWLLAGWGCPIGEMFDLEGLSYHCKRSKRYTFFISSVPLNVVGGVASPPNAVAIF</sequence>
<evidence type="ECO:0000313" key="2">
    <source>
        <dbReference type="EMBL" id="KIM93992.1"/>
    </source>
</evidence>
<dbReference type="InterPro" id="IPR007325">
    <property type="entry name" value="KFase/CYL"/>
</dbReference>
<dbReference type="GO" id="GO:0019441">
    <property type="term" value="P:L-tryptophan catabolic process to kynurenine"/>
    <property type="evidence" value="ECO:0007669"/>
    <property type="project" value="InterPro"/>
</dbReference>
<dbReference type="InParanoid" id="A0A0C3CWA7"/>
<name>A0A0C3CWA7_OIDMZ</name>
<evidence type="ECO:0000256" key="1">
    <source>
        <dbReference type="ARBA" id="ARBA00007865"/>
    </source>
</evidence>
<dbReference type="AlphaFoldDB" id="A0A0C3CWA7"/>
<dbReference type="InterPro" id="IPR037175">
    <property type="entry name" value="KFase_sf"/>
</dbReference>
<dbReference type="GO" id="GO:0004061">
    <property type="term" value="F:arylformamidase activity"/>
    <property type="evidence" value="ECO:0007669"/>
    <property type="project" value="InterPro"/>
</dbReference>
<dbReference type="PANTHER" id="PTHR34861:SF11">
    <property type="entry name" value="CYCLASE"/>
    <property type="match status" value="1"/>
</dbReference>
<dbReference type="Pfam" id="PF04199">
    <property type="entry name" value="Cyclase"/>
    <property type="match status" value="1"/>
</dbReference>
<dbReference type="STRING" id="913774.A0A0C3CWA7"/>
<protein>
    <recommendedName>
        <fullName evidence="4">Cyclase</fullName>
    </recommendedName>
</protein>
<dbReference type="SUPFAM" id="SSF102198">
    <property type="entry name" value="Putative cyclase"/>
    <property type="match status" value="1"/>
</dbReference>
<reference evidence="3" key="2">
    <citation type="submission" date="2015-01" db="EMBL/GenBank/DDBJ databases">
        <title>Evolutionary Origins and Diversification of the Mycorrhizal Mutualists.</title>
        <authorList>
            <consortium name="DOE Joint Genome Institute"/>
            <consortium name="Mycorrhizal Genomics Consortium"/>
            <person name="Kohler A."/>
            <person name="Kuo A."/>
            <person name="Nagy L.G."/>
            <person name="Floudas D."/>
            <person name="Copeland A."/>
            <person name="Barry K.W."/>
            <person name="Cichocki N."/>
            <person name="Veneault-Fourrey C."/>
            <person name="LaButti K."/>
            <person name="Lindquist E.A."/>
            <person name="Lipzen A."/>
            <person name="Lundell T."/>
            <person name="Morin E."/>
            <person name="Murat C."/>
            <person name="Riley R."/>
            <person name="Ohm R."/>
            <person name="Sun H."/>
            <person name="Tunlid A."/>
            <person name="Henrissat B."/>
            <person name="Grigoriev I.V."/>
            <person name="Hibbett D.S."/>
            <person name="Martin F."/>
        </authorList>
    </citation>
    <scope>NUCLEOTIDE SEQUENCE [LARGE SCALE GENOMIC DNA]</scope>
    <source>
        <strain evidence="3">Zn</strain>
    </source>
</reference>
<dbReference type="Proteomes" id="UP000054321">
    <property type="component" value="Unassembled WGS sequence"/>
</dbReference>
<dbReference type="HOGENOM" id="CLU_030671_1_0_1"/>
<dbReference type="EMBL" id="KN832892">
    <property type="protein sequence ID" value="KIM93992.1"/>
    <property type="molecule type" value="Genomic_DNA"/>
</dbReference>
<dbReference type="OrthoDB" id="5396at2759"/>
<dbReference type="Gene3D" id="3.50.30.50">
    <property type="entry name" value="Putative cyclase"/>
    <property type="match status" value="1"/>
</dbReference>
<comment type="similarity">
    <text evidence="1">Belongs to the Cyclase 1 superfamily.</text>
</comment>
<evidence type="ECO:0008006" key="4">
    <source>
        <dbReference type="Google" id="ProtNLM"/>
    </source>
</evidence>
<accession>A0A0C3CWA7</accession>
<keyword evidence="3" id="KW-1185">Reference proteome</keyword>
<gene>
    <name evidence="2" type="ORF">OIDMADRAFT_137014</name>
</gene>
<reference evidence="2 3" key="1">
    <citation type="submission" date="2014-04" db="EMBL/GenBank/DDBJ databases">
        <authorList>
            <consortium name="DOE Joint Genome Institute"/>
            <person name="Kuo A."/>
            <person name="Martino E."/>
            <person name="Perotto S."/>
            <person name="Kohler A."/>
            <person name="Nagy L.G."/>
            <person name="Floudas D."/>
            <person name="Copeland A."/>
            <person name="Barry K.W."/>
            <person name="Cichocki N."/>
            <person name="Veneault-Fourrey C."/>
            <person name="LaButti K."/>
            <person name="Lindquist E.A."/>
            <person name="Lipzen A."/>
            <person name="Lundell T."/>
            <person name="Morin E."/>
            <person name="Murat C."/>
            <person name="Sun H."/>
            <person name="Tunlid A."/>
            <person name="Henrissat B."/>
            <person name="Grigoriev I.V."/>
            <person name="Hibbett D.S."/>
            <person name="Martin F."/>
            <person name="Nordberg H.P."/>
            <person name="Cantor M.N."/>
            <person name="Hua S.X."/>
        </authorList>
    </citation>
    <scope>NUCLEOTIDE SEQUENCE [LARGE SCALE GENOMIC DNA]</scope>
    <source>
        <strain evidence="2 3">Zn</strain>
    </source>
</reference>
<proteinExistence type="inferred from homology"/>